<dbReference type="GO" id="GO:0004803">
    <property type="term" value="F:transposase activity"/>
    <property type="evidence" value="ECO:0007669"/>
    <property type="project" value="InterPro"/>
</dbReference>
<dbReference type="GO" id="GO:0003677">
    <property type="term" value="F:DNA binding"/>
    <property type="evidence" value="ECO:0007669"/>
    <property type="project" value="InterPro"/>
</dbReference>
<dbReference type="InterPro" id="IPR002514">
    <property type="entry name" value="Transposase_8"/>
</dbReference>
<accession>A0A8I0ZRP8</accession>
<keyword evidence="2" id="KW-1185">Reference proteome</keyword>
<comment type="caution">
    <text evidence="1">The sequence shown here is derived from an EMBL/GenBank/DDBJ whole genome shotgun (WGS) entry which is preliminary data.</text>
</comment>
<organism evidence="1 2">
    <name type="scientific">Rhodococcus erythropolis</name>
    <name type="common">Arthrobacter picolinophilus</name>
    <dbReference type="NCBI Taxonomy" id="1833"/>
    <lineage>
        <taxon>Bacteria</taxon>
        <taxon>Bacillati</taxon>
        <taxon>Actinomycetota</taxon>
        <taxon>Actinomycetes</taxon>
        <taxon>Mycobacteriales</taxon>
        <taxon>Nocardiaceae</taxon>
        <taxon>Rhodococcus</taxon>
        <taxon>Rhodococcus erythropolis group</taxon>
    </lineage>
</organism>
<proteinExistence type="predicted"/>
<dbReference type="AlphaFoldDB" id="A0A8I0ZRP8"/>
<dbReference type="RefSeq" id="WP_197940395.1">
    <property type="nucleotide sequence ID" value="NZ_JAECSB010000010.1"/>
</dbReference>
<name>A0A8I0ZRP8_RHOER</name>
<dbReference type="InterPro" id="IPR036388">
    <property type="entry name" value="WH-like_DNA-bd_sf"/>
</dbReference>
<evidence type="ECO:0000313" key="1">
    <source>
        <dbReference type="EMBL" id="MBH5141129.1"/>
    </source>
</evidence>
<reference evidence="1 2" key="1">
    <citation type="submission" date="2020-12" db="EMBL/GenBank/DDBJ databases">
        <title>Draft genome sequence of furan degrading bacterial strain FUR100.</title>
        <authorList>
            <person name="Woiski C."/>
        </authorList>
    </citation>
    <scope>NUCLEOTIDE SEQUENCE [LARGE SCALE GENOMIC DNA]</scope>
    <source>
        <strain evidence="1 2">FUR100</strain>
    </source>
</reference>
<protein>
    <recommendedName>
        <fullName evidence="3">Transposase</fullName>
    </recommendedName>
</protein>
<dbReference type="Pfam" id="PF01527">
    <property type="entry name" value="HTH_Tnp_1"/>
    <property type="match status" value="1"/>
</dbReference>
<evidence type="ECO:0000313" key="2">
    <source>
        <dbReference type="Proteomes" id="UP000627573"/>
    </source>
</evidence>
<dbReference type="SUPFAM" id="SSF46689">
    <property type="entry name" value="Homeodomain-like"/>
    <property type="match status" value="1"/>
</dbReference>
<dbReference type="InterPro" id="IPR009057">
    <property type="entry name" value="Homeodomain-like_sf"/>
</dbReference>
<evidence type="ECO:0008006" key="3">
    <source>
        <dbReference type="Google" id="ProtNLM"/>
    </source>
</evidence>
<sequence length="98" mass="11119">MIAERKYKSLTPQLRAAAVKKVAELTTQVSSRWKAIVLVAEALEVHPNTLRNWVNADPEMAATRRVDTARLEQEHRVQLAAATELINELSDHLHGRRQ</sequence>
<dbReference type="GO" id="GO:0006313">
    <property type="term" value="P:DNA transposition"/>
    <property type="evidence" value="ECO:0007669"/>
    <property type="project" value="InterPro"/>
</dbReference>
<gene>
    <name evidence="1" type="ORF">I3517_00665</name>
</gene>
<dbReference type="Proteomes" id="UP000627573">
    <property type="component" value="Unassembled WGS sequence"/>
</dbReference>
<dbReference type="Gene3D" id="1.10.10.10">
    <property type="entry name" value="Winged helix-like DNA-binding domain superfamily/Winged helix DNA-binding domain"/>
    <property type="match status" value="1"/>
</dbReference>
<dbReference type="EMBL" id="JAECSB010000010">
    <property type="protein sequence ID" value="MBH5141129.1"/>
    <property type="molecule type" value="Genomic_DNA"/>
</dbReference>